<sequence>MHAFCTSLAKRWCRRPSPAPCLHWKPCLFITLNIVLLAAVLFDRPLGAGTLPEGTRRLGNFFSGFGDSSWSIIGALVVVMQGRAAYCLLARSRARAAALRVSWLGVYLLASVTISGLIANFLKRAIGRARPSLFDTHGAAFFEPFAGRAAFESFPSGHATTIGALCMAGALIFPRARLFFAAAAVWLGMTRVMVGAHYPSDVSAGLILGGWCALAIALGFARCGLVFKLSAAGQPLFQQPVAPQCPLQSETREPGIVTTPGPGATAGWMTGIHPLDDRPAAQAAGRLALIRSR</sequence>
<proteinExistence type="predicted"/>
<keyword evidence="10" id="KW-1185">Reference proteome</keyword>
<dbReference type="Gene3D" id="1.20.144.10">
    <property type="entry name" value="Phosphatidic acid phosphatase type 2/haloperoxidase"/>
    <property type="match status" value="1"/>
</dbReference>
<feature type="transmembrane region" description="Helical" evidence="7">
    <location>
        <begin position="21"/>
        <end position="42"/>
    </location>
</feature>
<dbReference type="Proteomes" id="UP000186364">
    <property type="component" value="Unassembled WGS sequence"/>
</dbReference>
<name>A0A1Q9AY74_9HYPH</name>
<dbReference type="GO" id="GO:0005886">
    <property type="term" value="C:plasma membrane"/>
    <property type="evidence" value="ECO:0007669"/>
    <property type="project" value="UniProtKB-SubCell"/>
</dbReference>
<evidence type="ECO:0000256" key="6">
    <source>
        <dbReference type="ARBA" id="ARBA00023136"/>
    </source>
</evidence>
<dbReference type="EMBL" id="MKIP01000037">
    <property type="protein sequence ID" value="OLP60381.1"/>
    <property type="molecule type" value="Genomic_DNA"/>
</dbReference>
<evidence type="ECO:0000256" key="5">
    <source>
        <dbReference type="ARBA" id="ARBA00022989"/>
    </source>
</evidence>
<dbReference type="AlphaFoldDB" id="A0A1Q9AY74"/>
<keyword evidence="6 7" id="KW-0472">Membrane</keyword>
<keyword evidence="4" id="KW-0378">Hydrolase</keyword>
<protein>
    <recommendedName>
        <fullName evidence="8">Phosphatidic acid phosphatase type 2/haloperoxidase domain-containing protein</fullName>
    </recommendedName>
</protein>
<dbReference type="Pfam" id="PF01569">
    <property type="entry name" value="PAP2"/>
    <property type="match status" value="1"/>
</dbReference>
<feature type="domain" description="Phosphatidic acid phosphatase type 2/haloperoxidase" evidence="8">
    <location>
        <begin position="104"/>
        <end position="217"/>
    </location>
</feature>
<dbReference type="PANTHER" id="PTHR14969">
    <property type="entry name" value="SPHINGOSINE-1-PHOSPHATE PHOSPHOHYDROLASE"/>
    <property type="match status" value="1"/>
</dbReference>
<accession>A0A1Q9AY74</accession>
<comment type="caution">
    <text evidence="9">The sequence shown here is derived from an EMBL/GenBank/DDBJ whole genome shotgun (WGS) entry which is preliminary data.</text>
</comment>
<dbReference type="InterPro" id="IPR036938">
    <property type="entry name" value="PAP2/HPO_sf"/>
</dbReference>
<dbReference type="GO" id="GO:0016787">
    <property type="term" value="F:hydrolase activity"/>
    <property type="evidence" value="ECO:0007669"/>
    <property type="project" value="UniProtKB-KW"/>
</dbReference>
<feature type="transmembrane region" description="Helical" evidence="7">
    <location>
        <begin position="70"/>
        <end position="89"/>
    </location>
</feature>
<evidence type="ECO:0000313" key="9">
    <source>
        <dbReference type="EMBL" id="OLP60381.1"/>
    </source>
</evidence>
<gene>
    <name evidence="9" type="ORF">BJF93_15665</name>
</gene>
<evidence type="ECO:0000256" key="2">
    <source>
        <dbReference type="ARBA" id="ARBA00022475"/>
    </source>
</evidence>
<keyword evidence="3 7" id="KW-0812">Transmembrane</keyword>
<feature type="transmembrane region" description="Helical" evidence="7">
    <location>
        <begin position="101"/>
        <end position="122"/>
    </location>
</feature>
<dbReference type="SMART" id="SM00014">
    <property type="entry name" value="acidPPc"/>
    <property type="match status" value="1"/>
</dbReference>
<dbReference type="RefSeq" id="WP_075627401.1">
    <property type="nucleotide sequence ID" value="NZ_FOAM01000001.1"/>
</dbReference>
<keyword evidence="2" id="KW-1003">Cell membrane</keyword>
<keyword evidence="5 7" id="KW-1133">Transmembrane helix</keyword>
<organism evidence="9 10">
    <name type="scientific">Xaviernesmea oryzae</name>
    <dbReference type="NCBI Taxonomy" id="464029"/>
    <lineage>
        <taxon>Bacteria</taxon>
        <taxon>Pseudomonadati</taxon>
        <taxon>Pseudomonadota</taxon>
        <taxon>Alphaproteobacteria</taxon>
        <taxon>Hyphomicrobiales</taxon>
        <taxon>Rhizobiaceae</taxon>
        <taxon>Rhizobium/Agrobacterium group</taxon>
        <taxon>Xaviernesmea</taxon>
    </lineage>
</organism>
<feature type="transmembrane region" description="Helical" evidence="7">
    <location>
        <begin position="204"/>
        <end position="227"/>
    </location>
</feature>
<comment type="subcellular location">
    <subcellularLocation>
        <location evidence="1">Cell membrane</location>
        <topology evidence="1">Multi-pass membrane protein</topology>
    </subcellularLocation>
</comment>
<evidence type="ECO:0000256" key="7">
    <source>
        <dbReference type="SAM" id="Phobius"/>
    </source>
</evidence>
<reference evidence="9 10" key="1">
    <citation type="submission" date="2016-09" db="EMBL/GenBank/DDBJ databases">
        <title>Rhizobium sp. nov., a novel species isolated from the rice rhizosphere.</title>
        <authorList>
            <person name="Zhao J."/>
            <person name="Zhang X."/>
        </authorList>
    </citation>
    <scope>NUCLEOTIDE SEQUENCE [LARGE SCALE GENOMIC DNA]</scope>
    <source>
        <strain evidence="9 10">1.7048</strain>
    </source>
</reference>
<feature type="transmembrane region" description="Helical" evidence="7">
    <location>
        <begin position="154"/>
        <end position="173"/>
    </location>
</feature>
<dbReference type="SUPFAM" id="SSF48317">
    <property type="entry name" value="Acid phosphatase/Vanadium-dependent haloperoxidase"/>
    <property type="match status" value="1"/>
</dbReference>
<dbReference type="InterPro" id="IPR000326">
    <property type="entry name" value="PAP2/HPO"/>
</dbReference>
<evidence type="ECO:0000256" key="4">
    <source>
        <dbReference type="ARBA" id="ARBA00022801"/>
    </source>
</evidence>
<dbReference type="PANTHER" id="PTHR14969:SF62">
    <property type="entry name" value="DECAPRENYLPHOSPHORYL-5-PHOSPHORIBOSE PHOSPHATASE RV3807C-RELATED"/>
    <property type="match status" value="1"/>
</dbReference>
<feature type="transmembrane region" description="Helical" evidence="7">
    <location>
        <begin position="178"/>
        <end position="198"/>
    </location>
</feature>
<evidence type="ECO:0000256" key="1">
    <source>
        <dbReference type="ARBA" id="ARBA00004651"/>
    </source>
</evidence>
<dbReference type="OrthoDB" id="9780507at2"/>
<evidence type="ECO:0000313" key="10">
    <source>
        <dbReference type="Proteomes" id="UP000186364"/>
    </source>
</evidence>
<evidence type="ECO:0000256" key="3">
    <source>
        <dbReference type="ARBA" id="ARBA00022692"/>
    </source>
</evidence>
<evidence type="ECO:0000259" key="8">
    <source>
        <dbReference type="SMART" id="SM00014"/>
    </source>
</evidence>